<keyword evidence="3" id="KW-1185">Reference proteome</keyword>
<dbReference type="Proteomes" id="UP000014480">
    <property type="component" value="Unassembled WGS sequence"/>
</dbReference>
<evidence type="ECO:0000313" key="2">
    <source>
        <dbReference type="EMBL" id="TDZ21253.1"/>
    </source>
</evidence>
<dbReference type="EMBL" id="AMCV02000015">
    <property type="protein sequence ID" value="TDZ21253.1"/>
    <property type="molecule type" value="Genomic_DNA"/>
</dbReference>
<evidence type="ECO:0000313" key="3">
    <source>
        <dbReference type="Proteomes" id="UP000014480"/>
    </source>
</evidence>
<organism evidence="2 3">
    <name type="scientific">Colletotrichum orbiculare (strain 104-T / ATCC 96160 / CBS 514.97 / LARS 414 / MAFF 240422)</name>
    <name type="common">Cucumber anthracnose fungus</name>
    <name type="synonym">Colletotrichum lagenarium</name>
    <dbReference type="NCBI Taxonomy" id="1213857"/>
    <lineage>
        <taxon>Eukaryota</taxon>
        <taxon>Fungi</taxon>
        <taxon>Dikarya</taxon>
        <taxon>Ascomycota</taxon>
        <taxon>Pezizomycotina</taxon>
        <taxon>Sordariomycetes</taxon>
        <taxon>Hypocreomycetidae</taxon>
        <taxon>Glomerellales</taxon>
        <taxon>Glomerellaceae</taxon>
        <taxon>Colletotrichum</taxon>
        <taxon>Colletotrichum orbiculare species complex</taxon>
    </lineage>
</organism>
<protein>
    <submittedName>
        <fullName evidence="2">Uncharacterized protein</fullName>
    </submittedName>
</protein>
<dbReference type="AlphaFoldDB" id="A0A484FTH5"/>
<feature type="region of interest" description="Disordered" evidence="1">
    <location>
        <begin position="1"/>
        <end position="61"/>
    </location>
</feature>
<reference evidence="3" key="1">
    <citation type="journal article" date="2013" name="New Phytol.">
        <title>Comparative genomic and transcriptomic analyses reveal the hemibiotrophic stage shift of Colletotrichum fungi.</title>
        <authorList>
            <person name="Gan P."/>
            <person name="Ikeda K."/>
            <person name="Irieda H."/>
            <person name="Narusaka M."/>
            <person name="O'Connell R.J."/>
            <person name="Narusaka Y."/>
            <person name="Takano Y."/>
            <person name="Kubo Y."/>
            <person name="Shirasu K."/>
        </authorList>
    </citation>
    <scope>NUCLEOTIDE SEQUENCE [LARGE SCALE GENOMIC DNA]</scope>
    <source>
        <strain evidence="3">104-T / ATCC 96160 / CBS 514.97 / LARS 414 / MAFF 240422</strain>
    </source>
</reference>
<comment type="caution">
    <text evidence="2">The sequence shown here is derived from an EMBL/GenBank/DDBJ whole genome shotgun (WGS) entry which is preliminary data.</text>
</comment>
<proteinExistence type="predicted"/>
<name>A0A484FTH5_COLOR</name>
<gene>
    <name evidence="2" type="ORF">Cob_v005695</name>
</gene>
<evidence type="ECO:0000256" key="1">
    <source>
        <dbReference type="SAM" id="MobiDB-lite"/>
    </source>
</evidence>
<reference evidence="3" key="2">
    <citation type="journal article" date="2019" name="Mol. Plant Microbe Interact.">
        <title>Genome sequence resources for four phytopathogenic fungi from the Colletotrichum orbiculare species complex.</title>
        <authorList>
            <person name="Gan P."/>
            <person name="Tsushima A."/>
            <person name="Narusaka M."/>
            <person name="Narusaka Y."/>
            <person name="Takano Y."/>
            <person name="Kubo Y."/>
            <person name="Shirasu K."/>
        </authorList>
    </citation>
    <scope>GENOME REANNOTATION</scope>
    <source>
        <strain evidence="3">104-T / ATCC 96160 / CBS 514.97 / LARS 414 / MAFF 240422</strain>
    </source>
</reference>
<accession>A0A484FTH5</accession>
<sequence>MAGEPQLRNFPPPGPPGTPAVSVIRTVSSHLPETRPCLASRQHPEAGGEAQPNHVVSKQGGEILRRLSQRRWRWARRCLSGAKDSVMSSINFRPCIVALNGPRVMGTVRKADPRLSSQWEDAFYCVEPRNRATSL</sequence>